<accession>A0ACB7RRH1</accession>
<sequence>MTYAQHIELPFKPGCTKKQLDDCGSDFIIYSNVTRVPVGGEEFEKNCEYLLNQLSCALEFTKECLDGLPRVAAVLSLQAMEEAYEAVCTEGTELNELYHTGVGCLNDAGDQLHECMSKMREEMEIGILTAPRQEVIHYSCCSFHKVQDCFDNALVQCPNTAAKEFMNTVLDKILGDVLGLVCGGYTRGSMACKELPALTPPDRSNLGKADLFELAIQNAAILGSKNP</sequence>
<dbReference type="EMBL" id="CM023487">
    <property type="protein sequence ID" value="KAH6925058.1"/>
    <property type="molecule type" value="Genomic_DNA"/>
</dbReference>
<protein>
    <submittedName>
        <fullName evidence="1">Uncharacterized protein</fullName>
    </submittedName>
</protein>
<gene>
    <name evidence="1" type="ORF">HPB50_000218</name>
</gene>
<evidence type="ECO:0000313" key="2">
    <source>
        <dbReference type="Proteomes" id="UP000821845"/>
    </source>
</evidence>
<evidence type="ECO:0000313" key="1">
    <source>
        <dbReference type="EMBL" id="KAH6925058.1"/>
    </source>
</evidence>
<comment type="caution">
    <text evidence="1">The sequence shown here is derived from an EMBL/GenBank/DDBJ whole genome shotgun (WGS) entry which is preliminary data.</text>
</comment>
<organism evidence="1 2">
    <name type="scientific">Hyalomma asiaticum</name>
    <name type="common">Tick</name>
    <dbReference type="NCBI Taxonomy" id="266040"/>
    <lineage>
        <taxon>Eukaryota</taxon>
        <taxon>Metazoa</taxon>
        <taxon>Ecdysozoa</taxon>
        <taxon>Arthropoda</taxon>
        <taxon>Chelicerata</taxon>
        <taxon>Arachnida</taxon>
        <taxon>Acari</taxon>
        <taxon>Parasitiformes</taxon>
        <taxon>Ixodida</taxon>
        <taxon>Ixodoidea</taxon>
        <taxon>Ixodidae</taxon>
        <taxon>Hyalomminae</taxon>
        <taxon>Hyalomma</taxon>
    </lineage>
</organism>
<reference evidence="1" key="1">
    <citation type="submission" date="2020-05" db="EMBL/GenBank/DDBJ databases">
        <title>Large-scale comparative analyses of tick genomes elucidate their genetic diversity and vector capacities.</title>
        <authorList>
            <person name="Jia N."/>
            <person name="Wang J."/>
            <person name="Shi W."/>
            <person name="Du L."/>
            <person name="Sun Y."/>
            <person name="Zhan W."/>
            <person name="Jiang J."/>
            <person name="Wang Q."/>
            <person name="Zhang B."/>
            <person name="Ji P."/>
            <person name="Sakyi L.B."/>
            <person name="Cui X."/>
            <person name="Yuan T."/>
            <person name="Jiang B."/>
            <person name="Yang W."/>
            <person name="Lam T.T.-Y."/>
            <person name="Chang Q."/>
            <person name="Ding S."/>
            <person name="Wang X."/>
            <person name="Zhu J."/>
            <person name="Ruan X."/>
            <person name="Zhao L."/>
            <person name="Wei J."/>
            <person name="Que T."/>
            <person name="Du C."/>
            <person name="Cheng J."/>
            <person name="Dai P."/>
            <person name="Han X."/>
            <person name="Huang E."/>
            <person name="Gao Y."/>
            <person name="Liu J."/>
            <person name="Shao H."/>
            <person name="Ye R."/>
            <person name="Li L."/>
            <person name="Wei W."/>
            <person name="Wang X."/>
            <person name="Wang C."/>
            <person name="Yang T."/>
            <person name="Huo Q."/>
            <person name="Li W."/>
            <person name="Guo W."/>
            <person name="Chen H."/>
            <person name="Zhou L."/>
            <person name="Ni X."/>
            <person name="Tian J."/>
            <person name="Zhou Y."/>
            <person name="Sheng Y."/>
            <person name="Liu T."/>
            <person name="Pan Y."/>
            <person name="Xia L."/>
            <person name="Li J."/>
            <person name="Zhao F."/>
            <person name="Cao W."/>
        </authorList>
    </citation>
    <scope>NUCLEOTIDE SEQUENCE</scope>
    <source>
        <strain evidence="1">Hyas-2018</strain>
    </source>
</reference>
<proteinExistence type="predicted"/>
<dbReference type="Proteomes" id="UP000821845">
    <property type="component" value="Chromosome 7"/>
</dbReference>
<keyword evidence="2" id="KW-1185">Reference proteome</keyword>
<name>A0ACB7RRH1_HYAAI</name>